<name>A0A0E0FMT3_ORYNI</name>
<keyword evidence="2" id="KW-1185">Reference proteome</keyword>
<evidence type="ECO:0000313" key="2">
    <source>
        <dbReference type="Proteomes" id="UP000006591"/>
    </source>
</evidence>
<proteinExistence type="predicted"/>
<dbReference type="HOGENOM" id="CLU_188678_0_0_1"/>
<dbReference type="EnsemblPlants" id="ONIVA01G21120.1">
    <property type="protein sequence ID" value="ONIVA01G21120.1"/>
    <property type="gene ID" value="ONIVA01G21120"/>
</dbReference>
<organism evidence="1">
    <name type="scientific">Oryza nivara</name>
    <name type="common">Indian wild rice</name>
    <name type="synonym">Oryza sativa f. spontanea</name>
    <dbReference type="NCBI Taxonomy" id="4536"/>
    <lineage>
        <taxon>Eukaryota</taxon>
        <taxon>Viridiplantae</taxon>
        <taxon>Streptophyta</taxon>
        <taxon>Embryophyta</taxon>
        <taxon>Tracheophyta</taxon>
        <taxon>Spermatophyta</taxon>
        <taxon>Magnoliopsida</taxon>
        <taxon>Liliopsida</taxon>
        <taxon>Poales</taxon>
        <taxon>Poaceae</taxon>
        <taxon>BOP clade</taxon>
        <taxon>Oryzoideae</taxon>
        <taxon>Oryzeae</taxon>
        <taxon>Oryzinae</taxon>
        <taxon>Oryza</taxon>
    </lineage>
</organism>
<dbReference type="Proteomes" id="UP000006591">
    <property type="component" value="Chromosome 1"/>
</dbReference>
<dbReference type="AlphaFoldDB" id="A0A0E0FMT3"/>
<accession>A0A0E0FMT3</accession>
<sequence length="60" mass="7299">MESEDKLDLILRRMEEFERRRVEADQRRRAEYQSLKAALESWMPEIQKNAEDLQFLVGDE</sequence>
<reference evidence="1" key="2">
    <citation type="submission" date="2018-04" db="EMBL/GenBank/DDBJ databases">
        <title>OnivRS2 (Oryza nivara Reference Sequence Version 2).</title>
        <authorList>
            <person name="Zhang J."/>
            <person name="Kudrna D."/>
            <person name="Lee S."/>
            <person name="Talag J."/>
            <person name="Rajasekar S."/>
            <person name="Welchert J."/>
            <person name="Hsing Y.-I."/>
            <person name="Wing R.A."/>
        </authorList>
    </citation>
    <scope>NUCLEOTIDE SEQUENCE [LARGE SCALE GENOMIC DNA]</scope>
</reference>
<dbReference type="Gramene" id="ONIVA01G21120.1">
    <property type="protein sequence ID" value="ONIVA01G21120.1"/>
    <property type="gene ID" value="ONIVA01G21120"/>
</dbReference>
<reference evidence="1" key="1">
    <citation type="submission" date="2015-04" db="UniProtKB">
        <authorList>
            <consortium name="EnsemblPlants"/>
        </authorList>
    </citation>
    <scope>IDENTIFICATION</scope>
    <source>
        <strain evidence="1">SL10</strain>
    </source>
</reference>
<dbReference type="OMA" id="VEAWMPK"/>
<evidence type="ECO:0000313" key="1">
    <source>
        <dbReference type="EnsemblPlants" id="ONIVA01G21120.1"/>
    </source>
</evidence>
<protein>
    <submittedName>
        <fullName evidence="1">Uncharacterized protein</fullName>
    </submittedName>
</protein>